<dbReference type="EMBL" id="CTEE01000001">
    <property type="protein sequence ID" value="CQD07705.1"/>
    <property type="molecule type" value="Genomic_DNA"/>
</dbReference>
<organism evidence="1 3">
    <name type="scientific">Mycobacterium lentiflavum</name>
    <dbReference type="NCBI Taxonomy" id="141349"/>
    <lineage>
        <taxon>Bacteria</taxon>
        <taxon>Bacillati</taxon>
        <taxon>Actinomycetota</taxon>
        <taxon>Actinomycetes</taxon>
        <taxon>Mycobacteriales</taxon>
        <taxon>Mycobacteriaceae</taxon>
        <taxon>Mycobacterium</taxon>
        <taxon>Mycobacterium simiae complex</taxon>
    </lineage>
</organism>
<evidence type="ECO:0000313" key="2">
    <source>
        <dbReference type="EMBL" id="ULP43516.1"/>
    </source>
</evidence>
<dbReference type="OrthoDB" id="4736983at2"/>
<dbReference type="GO" id="GO:0009306">
    <property type="term" value="P:protein secretion"/>
    <property type="evidence" value="ECO:0007669"/>
    <property type="project" value="InterPro"/>
</dbReference>
<dbReference type="Proteomes" id="UP001055171">
    <property type="component" value="Chromosome"/>
</dbReference>
<dbReference type="RefSeq" id="WP_090600677.1">
    <property type="nucleotide sequence ID" value="NZ_CP092423.2"/>
</dbReference>
<dbReference type="EMBL" id="CP092423">
    <property type="protein sequence ID" value="ULP43516.1"/>
    <property type="molecule type" value="Genomic_DNA"/>
</dbReference>
<dbReference type="Gene3D" id="1.10.287.1060">
    <property type="entry name" value="ESAT-6-like"/>
    <property type="match status" value="1"/>
</dbReference>
<dbReference type="STRING" id="141349.BN1232_01373"/>
<gene>
    <name evidence="1" type="ORF">BN1232_01373</name>
    <name evidence="2" type="ORF">MJO58_05950</name>
</gene>
<keyword evidence="4" id="KW-1185">Reference proteome</keyword>
<protein>
    <submittedName>
        <fullName evidence="2">ESX-1 secretion-associated protein</fullName>
    </submittedName>
</protein>
<dbReference type="InterPro" id="IPR036689">
    <property type="entry name" value="ESAT-6-like_sf"/>
</dbReference>
<evidence type="ECO:0000313" key="3">
    <source>
        <dbReference type="Proteomes" id="UP000199251"/>
    </source>
</evidence>
<reference evidence="2" key="2">
    <citation type="submission" date="2022-08" db="EMBL/GenBank/DDBJ databases">
        <title>Complete genome sequence of 14 non-tuberculosis mycobacteria type-strains.</title>
        <authorList>
            <person name="Igarashi Y."/>
            <person name="Osugi A."/>
            <person name="Mitarai S."/>
        </authorList>
    </citation>
    <scope>NUCLEOTIDE SEQUENCE</scope>
    <source>
        <strain evidence="2">ATCC 51985</strain>
    </source>
</reference>
<dbReference type="InterPro" id="IPR022536">
    <property type="entry name" value="EspC"/>
</dbReference>
<dbReference type="AlphaFoldDB" id="A0A0E4CM16"/>
<accession>A0A0E4CM16</accession>
<evidence type="ECO:0000313" key="1">
    <source>
        <dbReference type="EMBL" id="CQD07705.1"/>
    </source>
</evidence>
<sequence>MTDLSVTPNYLEDLAKQQDRASGEIADATQDVAGTSDKLWYDHGVLCGYTAQALKALLRDRKYTGDTMKSVSEALAANLRQAAANYSATDEETGSALGQQVLHG</sequence>
<name>A0A0E4CM16_MYCLN</name>
<dbReference type="Pfam" id="PF10824">
    <property type="entry name" value="T7SS_ESX_EspC"/>
    <property type="match status" value="1"/>
</dbReference>
<proteinExistence type="predicted"/>
<evidence type="ECO:0000313" key="4">
    <source>
        <dbReference type="Proteomes" id="UP001055171"/>
    </source>
</evidence>
<dbReference type="SUPFAM" id="SSF140453">
    <property type="entry name" value="EsxAB dimer-like"/>
    <property type="match status" value="1"/>
</dbReference>
<dbReference type="Proteomes" id="UP000199251">
    <property type="component" value="Unassembled WGS sequence"/>
</dbReference>
<reference evidence="1 3" key="1">
    <citation type="submission" date="2015-03" db="EMBL/GenBank/DDBJ databases">
        <authorList>
            <person name="Urmite Genomes"/>
        </authorList>
    </citation>
    <scope>NUCLEOTIDE SEQUENCE [LARGE SCALE GENOMIC DNA]</scope>
    <source>
        <strain evidence="1 3">CSUR P1491</strain>
    </source>
</reference>